<dbReference type="Proteomes" id="UP000238634">
    <property type="component" value="Unassembled WGS sequence"/>
</dbReference>
<comment type="caution">
    <text evidence="1">The sequence shown here is derived from an EMBL/GenBank/DDBJ whole genome shotgun (WGS) entry which is preliminary data.</text>
</comment>
<dbReference type="STRING" id="1920490.GCA_001895925_01978"/>
<dbReference type="OrthoDB" id="526290at2"/>
<reference evidence="1 2" key="2">
    <citation type="submission" date="2018-03" db="EMBL/GenBank/DDBJ databases">
        <title>The ancient ancestry and fast evolution of plastids.</title>
        <authorList>
            <person name="Moore K.R."/>
            <person name="Magnabosco C."/>
            <person name="Momper L."/>
            <person name="Gold D.A."/>
            <person name="Bosak T."/>
            <person name="Fournier G.P."/>
        </authorList>
    </citation>
    <scope>NUCLEOTIDE SEQUENCE [LARGE SCALE GENOMIC DNA]</scope>
    <source>
        <strain evidence="1 2">ULC007</strain>
    </source>
</reference>
<sequence length="383" mass="43316">MTMTFLDCLTELSLEIPPSVHDAAWQPLQGQASWSAYLNQVCLQTVLPWIQTEYIPHAQSGLSGSQLASAWQLVNGTSIVWNNCRAILIPTRSIDTSELRVPQEWMDIPSWVGDYYFAVQINPDDATLRIWGYTTHEQIKTLGTYDADDRTYSLDAAYLIRDIGVFWVAQQAELNEVTRSTVAPLNPISATQAEALLQQLAHPLVIEPRSVLPFVQWGALVEQADWRDRLVRLQRQSQTPIVNLSRWLQQSFETSWQSLESLFDNTSTLAYSFRQVADSALSVQRVKMVDLDRRSLLLIVQIDPDSSDRLTIRIQLRSADPQSTLPSGVRLTLRSGTDEIIQTITATDQDNLIQLKRFKCPIATRFTIELAIATETIVEPFVV</sequence>
<keyword evidence="2" id="KW-1185">Reference proteome</keyword>
<organism evidence="1 2">
    <name type="scientific">Phormidesmis priestleyi ULC007</name>
    <dbReference type="NCBI Taxonomy" id="1920490"/>
    <lineage>
        <taxon>Bacteria</taxon>
        <taxon>Bacillati</taxon>
        <taxon>Cyanobacteriota</taxon>
        <taxon>Cyanophyceae</taxon>
        <taxon>Leptolyngbyales</taxon>
        <taxon>Leptolyngbyaceae</taxon>
        <taxon>Phormidesmis</taxon>
    </lineage>
</organism>
<protein>
    <submittedName>
        <fullName evidence="1">DUF1822 domain-containing protein</fullName>
    </submittedName>
</protein>
<name>A0A2T1D961_9CYAN</name>
<gene>
    <name evidence="1" type="ORF">C7B65_19745</name>
</gene>
<proteinExistence type="predicted"/>
<reference evidence="1 2" key="1">
    <citation type="submission" date="2018-02" db="EMBL/GenBank/DDBJ databases">
        <authorList>
            <person name="Cohen D.B."/>
            <person name="Kent A.D."/>
        </authorList>
    </citation>
    <scope>NUCLEOTIDE SEQUENCE [LARGE SCALE GENOMIC DNA]</scope>
    <source>
        <strain evidence="1 2">ULC007</strain>
    </source>
</reference>
<evidence type="ECO:0000313" key="1">
    <source>
        <dbReference type="EMBL" id="PSB17048.1"/>
    </source>
</evidence>
<accession>A0A2T1D961</accession>
<dbReference type="InterPro" id="IPR014951">
    <property type="entry name" value="DUF1822"/>
</dbReference>
<dbReference type="EMBL" id="PVWG01000033">
    <property type="protein sequence ID" value="PSB17048.1"/>
    <property type="molecule type" value="Genomic_DNA"/>
</dbReference>
<evidence type="ECO:0000313" key="2">
    <source>
        <dbReference type="Proteomes" id="UP000238634"/>
    </source>
</evidence>
<dbReference type="Pfam" id="PF08852">
    <property type="entry name" value="DUF1822"/>
    <property type="match status" value="1"/>
</dbReference>
<dbReference type="AlphaFoldDB" id="A0A2T1D961"/>